<dbReference type="Pfam" id="PF02470">
    <property type="entry name" value="MlaD"/>
    <property type="match status" value="1"/>
</dbReference>
<feature type="domain" description="Mce/MlaD" evidence="1">
    <location>
        <begin position="37"/>
        <end position="112"/>
    </location>
</feature>
<accession>A0ABY5AM61</accession>
<dbReference type="InterPro" id="IPR039342">
    <property type="entry name" value="TGD2-like"/>
</dbReference>
<evidence type="ECO:0000259" key="1">
    <source>
        <dbReference type="Pfam" id="PF02470"/>
    </source>
</evidence>
<protein>
    <submittedName>
        <fullName evidence="2">MlaD family protein</fullName>
    </submittedName>
</protein>
<dbReference type="RefSeq" id="WP_252661802.1">
    <property type="nucleotide sequence ID" value="NZ_CP098611.1"/>
</dbReference>
<sequence>MRSRTLREGSLGLFILLGLGLFGVLSFWLRGVSLGRQTYEFVVEFQDALGMQPGAPVRYRGVRVGRLVEVVPGTNGVDAKIEILSGDLKIPRPPYVEANQVGFIGETTIDILAPDQPLPQVGDLAVPRDSDCNPQVIICHGDRVLGRVGISFEKLTRASTRFTESFSDPELIETVQLLLENTAQASEDIAGLARNVSEMTVFFQEELGILSDSALATTQTLTRTAEDFGTTAQSFNQTAVELNRLTATANQLVADNRTSLVTTLDNLNAMSLELRVAASGITPLLQQSDRTLSLVNENLSQLEQANLIADLEVLVNNATVLSENAAVASQNLRDVSEAVNDPANLLLLQETLSSARSTFENVEKITGDLDELTGDPQLRENLRRLINGLSGLVSLRDQLEQDTQLAQALGILDEQRKQLERAEQERLEK</sequence>
<reference evidence="2" key="1">
    <citation type="submission" date="2022-06" db="EMBL/GenBank/DDBJ databases">
        <title>Genome sequence of Phormidium yuhuli AB48 isolated from an industrial photobioreactor environment.</title>
        <authorList>
            <person name="Qiu Y."/>
            <person name="Noonan A.J.C."/>
            <person name="Dofher K."/>
            <person name="Koch M."/>
            <person name="Kieft B."/>
            <person name="Lin X."/>
            <person name="Ziels R.M."/>
            <person name="Hallam S.J."/>
        </authorList>
    </citation>
    <scope>NUCLEOTIDE SEQUENCE</scope>
    <source>
        <strain evidence="2">AB48</strain>
    </source>
</reference>
<name>A0ABY5AM61_9CYAN</name>
<keyword evidence="3" id="KW-1185">Reference proteome</keyword>
<organism evidence="2 3">
    <name type="scientific">Phormidium yuhuli AB48</name>
    <dbReference type="NCBI Taxonomy" id="2940671"/>
    <lineage>
        <taxon>Bacteria</taxon>
        <taxon>Bacillati</taxon>
        <taxon>Cyanobacteriota</taxon>
        <taxon>Cyanophyceae</taxon>
        <taxon>Oscillatoriophycideae</taxon>
        <taxon>Oscillatoriales</taxon>
        <taxon>Oscillatoriaceae</taxon>
        <taxon>Phormidium</taxon>
        <taxon>Phormidium yuhuli</taxon>
    </lineage>
</organism>
<evidence type="ECO:0000313" key="2">
    <source>
        <dbReference type="EMBL" id="USR90095.1"/>
    </source>
</evidence>
<evidence type="ECO:0000313" key="3">
    <source>
        <dbReference type="Proteomes" id="UP001056708"/>
    </source>
</evidence>
<dbReference type="Proteomes" id="UP001056708">
    <property type="component" value="Chromosome"/>
</dbReference>
<gene>
    <name evidence="2" type="ORF">NEA10_14740</name>
</gene>
<dbReference type="PANTHER" id="PTHR34675:SF1">
    <property type="entry name" value="PROTEIN TRIGALACTOSYLDIACYLGLYCEROL 2, CHLOROPLASTIC"/>
    <property type="match status" value="1"/>
</dbReference>
<dbReference type="PANTHER" id="PTHR34675">
    <property type="entry name" value="PROTEIN TRIGALACTOSYLDIACYLGLYCEROL 2, CHLOROPLASTIC"/>
    <property type="match status" value="1"/>
</dbReference>
<dbReference type="InterPro" id="IPR003399">
    <property type="entry name" value="Mce/MlaD"/>
</dbReference>
<dbReference type="EMBL" id="CP098611">
    <property type="protein sequence ID" value="USR90095.1"/>
    <property type="molecule type" value="Genomic_DNA"/>
</dbReference>
<proteinExistence type="predicted"/>